<organism evidence="2">
    <name type="scientific">Lygus hesperus</name>
    <name type="common">Western plant bug</name>
    <dbReference type="NCBI Taxonomy" id="30085"/>
    <lineage>
        <taxon>Eukaryota</taxon>
        <taxon>Metazoa</taxon>
        <taxon>Ecdysozoa</taxon>
        <taxon>Arthropoda</taxon>
        <taxon>Hexapoda</taxon>
        <taxon>Insecta</taxon>
        <taxon>Pterygota</taxon>
        <taxon>Neoptera</taxon>
        <taxon>Paraneoptera</taxon>
        <taxon>Hemiptera</taxon>
        <taxon>Heteroptera</taxon>
        <taxon>Panheteroptera</taxon>
        <taxon>Cimicomorpha</taxon>
        <taxon>Miridae</taxon>
        <taxon>Mirini</taxon>
        <taxon>Lygus</taxon>
    </lineage>
</organism>
<reference evidence="2" key="1">
    <citation type="journal article" date="2016" name="Gigascience">
        <title>De novo construction of an expanded transcriptome assembly for the western tarnished plant bug, Lygus hesperus.</title>
        <authorList>
            <person name="Tassone E.E."/>
            <person name="Geib S.M."/>
            <person name="Hall B."/>
            <person name="Fabrick J.A."/>
            <person name="Brent C.S."/>
            <person name="Hull J.J."/>
        </authorList>
    </citation>
    <scope>NUCLEOTIDE SEQUENCE</scope>
</reference>
<sequence length="313" mass="34857">IMVEMIRARQLDIELQIVPPTVDASVQTDRGDDPIARMATQVEQIHHQVTQIMVEMIRGRGRQIEPQSSSARRRSRSPRRVVSSGSDPTVRRSTRPDPVATSSSRNEGTPASVPPTTAPRASTSNANQDAPPPYRRVAHIPRITIPPAPRSSVQMMAPRCSVRALQLAPGEVQALVPPVQATERTVPSLRQPVQQEPRTEEGIEKKGPRGPPLGAGDRRGYHPRRACDVCGRRYAGSGISCPGCVSFIRRVVRNYLDWLRTNSPGHFFEECGHEPPRPADCEVCRARRFLERHRALFPHRHHPLEPALPPRNP</sequence>
<dbReference type="SUPFAM" id="SSF57716">
    <property type="entry name" value="Glucocorticoid receptor-like (DNA-binding domain)"/>
    <property type="match status" value="1"/>
</dbReference>
<feature type="compositionally biased region" description="Polar residues" evidence="1">
    <location>
        <begin position="100"/>
        <end position="109"/>
    </location>
</feature>
<protein>
    <submittedName>
        <fullName evidence="2">Uncharacterized protein</fullName>
    </submittedName>
</protein>
<feature type="non-terminal residue" evidence="2">
    <location>
        <position position="1"/>
    </location>
</feature>
<gene>
    <name evidence="2" type="ORF">g.31795</name>
</gene>
<feature type="compositionally biased region" description="Basic and acidic residues" evidence="1">
    <location>
        <begin position="197"/>
        <end position="207"/>
    </location>
</feature>
<feature type="region of interest" description="Disordered" evidence="1">
    <location>
        <begin position="183"/>
        <end position="218"/>
    </location>
</feature>
<name>A0A146KQG0_LYGHE</name>
<dbReference type="EMBL" id="GDHC01019876">
    <property type="protein sequence ID" value="JAP98752.1"/>
    <property type="molecule type" value="Transcribed_RNA"/>
</dbReference>
<evidence type="ECO:0000256" key="1">
    <source>
        <dbReference type="SAM" id="MobiDB-lite"/>
    </source>
</evidence>
<accession>A0A146KQG0</accession>
<proteinExistence type="predicted"/>
<feature type="region of interest" description="Disordered" evidence="1">
    <location>
        <begin position="61"/>
        <end position="134"/>
    </location>
</feature>
<dbReference type="AlphaFoldDB" id="A0A146KQG0"/>
<evidence type="ECO:0000313" key="2">
    <source>
        <dbReference type="EMBL" id="JAP98752.1"/>
    </source>
</evidence>
<feature type="compositionally biased region" description="Polar residues" evidence="1">
    <location>
        <begin position="119"/>
        <end position="128"/>
    </location>
</feature>